<name>A0A1R2CEV1_9CILI</name>
<evidence type="ECO:0000256" key="1">
    <source>
        <dbReference type="SAM" id="Coils"/>
    </source>
</evidence>
<protein>
    <submittedName>
        <fullName evidence="2">Uncharacterized protein</fullName>
    </submittedName>
</protein>
<comment type="caution">
    <text evidence="2">The sequence shown here is derived from an EMBL/GenBank/DDBJ whole genome shotgun (WGS) entry which is preliminary data.</text>
</comment>
<dbReference type="Proteomes" id="UP000187209">
    <property type="component" value="Unassembled WGS sequence"/>
</dbReference>
<accession>A0A1R2CEV1</accession>
<gene>
    <name evidence="2" type="ORF">SteCoe_10714</name>
</gene>
<keyword evidence="3" id="KW-1185">Reference proteome</keyword>
<evidence type="ECO:0000313" key="2">
    <source>
        <dbReference type="EMBL" id="OMJ87539.1"/>
    </source>
</evidence>
<organism evidence="2 3">
    <name type="scientific">Stentor coeruleus</name>
    <dbReference type="NCBI Taxonomy" id="5963"/>
    <lineage>
        <taxon>Eukaryota</taxon>
        <taxon>Sar</taxon>
        <taxon>Alveolata</taxon>
        <taxon>Ciliophora</taxon>
        <taxon>Postciliodesmatophora</taxon>
        <taxon>Heterotrichea</taxon>
        <taxon>Heterotrichida</taxon>
        <taxon>Stentoridae</taxon>
        <taxon>Stentor</taxon>
    </lineage>
</organism>
<proteinExistence type="predicted"/>
<dbReference type="AlphaFoldDB" id="A0A1R2CEV1"/>
<dbReference type="EMBL" id="MPUH01000174">
    <property type="protein sequence ID" value="OMJ87539.1"/>
    <property type="molecule type" value="Genomic_DNA"/>
</dbReference>
<evidence type="ECO:0000313" key="3">
    <source>
        <dbReference type="Proteomes" id="UP000187209"/>
    </source>
</evidence>
<reference evidence="2 3" key="1">
    <citation type="submission" date="2016-11" db="EMBL/GenBank/DDBJ databases">
        <title>The macronuclear genome of Stentor coeruleus: a giant cell with tiny introns.</title>
        <authorList>
            <person name="Slabodnick M."/>
            <person name="Ruby J.G."/>
            <person name="Reiff S.B."/>
            <person name="Swart E.C."/>
            <person name="Gosai S."/>
            <person name="Prabakaran S."/>
            <person name="Witkowska E."/>
            <person name="Larue G.E."/>
            <person name="Fisher S."/>
            <person name="Freeman R.M."/>
            <person name="Gunawardena J."/>
            <person name="Chu W."/>
            <person name="Stover N.A."/>
            <person name="Gregory B.D."/>
            <person name="Nowacki M."/>
            <person name="Derisi J."/>
            <person name="Roy S.W."/>
            <person name="Marshall W.F."/>
            <person name="Sood P."/>
        </authorList>
    </citation>
    <scope>NUCLEOTIDE SEQUENCE [LARGE SCALE GENOMIC DNA]</scope>
    <source>
        <strain evidence="2">WM001</strain>
    </source>
</reference>
<sequence length="182" mass="20889">MFKRPEKDIIYDANTISTFNCNTKKNKKTSYTWNQDLYTLQSPGIPREANNAIVSIYGSLSKLGNPVKLLTNELTTIETPIQTKAEIPFSQKTSTKDEIMRNPGEKLRELDIKVIKKSEENKRMLESTSLLSMQTKNKIEELEIKVAKLKNELEGPKTRRTLLKSELNTKSAKVILPRLYKK</sequence>
<feature type="coiled-coil region" evidence="1">
    <location>
        <begin position="132"/>
        <end position="159"/>
    </location>
</feature>
<keyword evidence="1" id="KW-0175">Coiled coil</keyword>